<keyword evidence="4" id="KW-1185">Reference proteome</keyword>
<dbReference type="Proteomes" id="UP000053477">
    <property type="component" value="Unassembled WGS sequence"/>
</dbReference>
<feature type="transmembrane region" description="Helical" evidence="2">
    <location>
        <begin position="51"/>
        <end position="71"/>
    </location>
</feature>
<keyword evidence="2" id="KW-0812">Transmembrane</keyword>
<dbReference type="InParanoid" id="A0A0H2S0N7"/>
<dbReference type="OrthoDB" id="3352450at2759"/>
<dbReference type="AlphaFoldDB" id="A0A0H2S0N7"/>
<organism evidence="3 4">
    <name type="scientific">Schizopora paradoxa</name>
    <dbReference type="NCBI Taxonomy" id="27342"/>
    <lineage>
        <taxon>Eukaryota</taxon>
        <taxon>Fungi</taxon>
        <taxon>Dikarya</taxon>
        <taxon>Basidiomycota</taxon>
        <taxon>Agaricomycotina</taxon>
        <taxon>Agaricomycetes</taxon>
        <taxon>Hymenochaetales</taxon>
        <taxon>Schizoporaceae</taxon>
        <taxon>Schizopora</taxon>
    </lineage>
</organism>
<accession>A0A0H2S0N7</accession>
<evidence type="ECO:0000313" key="4">
    <source>
        <dbReference type="Proteomes" id="UP000053477"/>
    </source>
</evidence>
<dbReference type="EMBL" id="KQ085903">
    <property type="protein sequence ID" value="KLO17554.1"/>
    <property type="molecule type" value="Genomic_DNA"/>
</dbReference>
<keyword evidence="2" id="KW-0472">Membrane</keyword>
<sequence length="103" mass="10944">MASRNDIQLNAETVADCSKASKKEGAFAGLTSGLLGGLIGNRFLRFTRNQTILCGILTSVASGYLFTQAFLGSRLAEAKLQQDLLARRNSPPSPPTDGFSPKP</sequence>
<gene>
    <name evidence="3" type="ORF">SCHPADRAFT_900482</name>
</gene>
<keyword evidence="2" id="KW-1133">Transmembrane helix</keyword>
<evidence type="ECO:0000256" key="1">
    <source>
        <dbReference type="SAM" id="MobiDB-lite"/>
    </source>
</evidence>
<evidence type="ECO:0000256" key="2">
    <source>
        <dbReference type="SAM" id="Phobius"/>
    </source>
</evidence>
<reference evidence="3 4" key="1">
    <citation type="submission" date="2015-04" db="EMBL/GenBank/DDBJ databases">
        <title>Complete genome sequence of Schizopora paradoxa KUC8140, a cosmopolitan wood degrader in East Asia.</title>
        <authorList>
            <consortium name="DOE Joint Genome Institute"/>
            <person name="Min B."/>
            <person name="Park H."/>
            <person name="Jang Y."/>
            <person name="Kim J.-J."/>
            <person name="Kim K.H."/>
            <person name="Pangilinan J."/>
            <person name="Lipzen A."/>
            <person name="Riley R."/>
            <person name="Grigoriev I.V."/>
            <person name="Spatafora J.W."/>
            <person name="Choi I.-G."/>
        </authorList>
    </citation>
    <scope>NUCLEOTIDE SEQUENCE [LARGE SCALE GENOMIC DNA]</scope>
    <source>
        <strain evidence="3 4">KUC8140</strain>
    </source>
</reference>
<name>A0A0H2S0N7_9AGAM</name>
<evidence type="ECO:0000313" key="3">
    <source>
        <dbReference type="EMBL" id="KLO17554.1"/>
    </source>
</evidence>
<feature type="region of interest" description="Disordered" evidence="1">
    <location>
        <begin position="84"/>
        <end position="103"/>
    </location>
</feature>
<proteinExistence type="predicted"/>
<protein>
    <submittedName>
        <fullName evidence="3">Uncharacterized protein</fullName>
    </submittedName>
</protein>